<dbReference type="CDD" id="cd11386">
    <property type="entry name" value="MCP_signal"/>
    <property type="match status" value="1"/>
</dbReference>
<comment type="subcellular location">
    <subcellularLocation>
        <location evidence="1">Membrane</location>
    </subcellularLocation>
</comment>
<evidence type="ECO:0000256" key="1">
    <source>
        <dbReference type="ARBA" id="ARBA00004370"/>
    </source>
</evidence>
<keyword evidence="5" id="KW-1133">Transmembrane helix</keyword>
<dbReference type="Pfam" id="PF00672">
    <property type="entry name" value="HAMP"/>
    <property type="match status" value="1"/>
</dbReference>
<evidence type="ECO:0000313" key="8">
    <source>
        <dbReference type="EMBL" id="MBB5189992.1"/>
    </source>
</evidence>
<feature type="transmembrane region" description="Helical" evidence="5">
    <location>
        <begin position="326"/>
        <end position="345"/>
    </location>
</feature>
<dbReference type="Gene3D" id="3.30.450.20">
    <property type="entry name" value="PAS domain"/>
    <property type="match status" value="1"/>
</dbReference>
<dbReference type="CDD" id="cd12912">
    <property type="entry name" value="PDC2_MCP_like"/>
    <property type="match status" value="1"/>
</dbReference>
<dbReference type="InterPro" id="IPR003660">
    <property type="entry name" value="HAMP_dom"/>
</dbReference>
<dbReference type="Pfam" id="PF17201">
    <property type="entry name" value="Cache_3-Cache_2"/>
    <property type="match status" value="1"/>
</dbReference>
<dbReference type="GO" id="GO:0006935">
    <property type="term" value="P:chemotaxis"/>
    <property type="evidence" value="ECO:0007669"/>
    <property type="project" value="UniProtKB-ARBA"/>
</dbReference>
<dbReference type="AlphaFoldDB" id="A0A840RCE3"/>
<keyword evidence="2 4" id="KW-0807">Transducer</keyword>
<dbReference type="Pfam" id="PF00015">
    <property type="entry name" value="MCPsignal"/>
    <property type="match status" value="1"/>
</dbReference>
<dbReference type="SUPFAM" id="SSF58104">
    <property type="entry name" value="Methyl-accepting chemotaxis protein (MCP) signaling domain"/>
    <property type="match status" value="1"/>
</dbReference>
<dbReference type="GO" id="GO:0007165">
    <property type="term" value="P:signal transduction"/>
    <property type="evidence" value="ECO:0007669"/>
    <property type="project" value="UniProtKB-KW"/>
</dbReference>
<feature type="transmembrane region" description="Helical" evidence="5">
    <location>
        <begin position="12"/>
        <end position="34"/>
    </location>
</feature>
<dbReference type="GO" id="GO:0016020">
    <property type="term" value="C:membrane"/>
    <property type="evidence" value="ECO:0007669"/>
    <property type="project" value="UniProtKB-SubCell"/>
</dbReference>
<evidence type="ECO:0000256" key="4">
    <source>
        <dbReference type="PROSITE-ProRule" id="PRU00284"/>
    </source>
</evidence>
<dbReference type="PANTHER" id="PTHR32089:SF112">
    <property type="entry name" value="LYSOZYME-LIKE PROTEIN-RELATED"/>
    <property type="match status" value="1"/>
</dbReference>
<dbReference type="Proteomes" id="UP000543030">
    <property type="component" value="Unassembled WGS sequence"/>
</dbReference>
<dbReference type="InterPro" id="IPR029151">
    <property type="entry name" value="Sensor-like_sf"/>
</dbReference>
<organism evidence="8 9">
    <name type="scientific">Silvimonas terrae</name>
    <dbReference type="NCBI Taxonomy" id="300266"/>
    <lineage>
        <taxon>Bacteria</taxon>
        <taxon>Pseudomonadati</taxon>
        <taxon>Pseudomonadota</taxon>
        <taxon>Betaproteobacteria</taxon>
        <taxon>Neisseriales</taxon>
        <taxon>Chitinibacteraceae</taxon>
        <taxon>Silvimonas</taxon>
    </lineage>
</organism>
<evidence type="ECO:0000259" key="7">
    <source>
        <dbReference type="PROSITE" id="PS50885"/>
    </source>
</evidence>
<dbReference type="Gene3D" id="1.10.287.950">
    <property type="entry name" value="Methyl-accepting chemotaxis protein"/>
    <property type="match status" value="1"/>
</dbReference>
<evidence type="ECO:0000256" key="2">
    <source>
        <dbReference type="ARBA" id="ARBA00023224"/>
    </source>
</evidence>
<dbReference type="InterPro" id="IPR033462">
    <property type="entry name" value="Cache_3-Cache_2"/>
</dbReference>
<evidence type="ECO:0000259" key="6">
    <source>
        <dbReference type="PROSITE" id="PS50111"/>
    </source>
</evidence>
<proteinExistence type="inferred from homology"/>
<dbReference type="RefSeq" id="WP_184097570.1">
    <property type="nucleotide sequence ID" value="NZ_JACHHN010000001.1"/>
</dbReference>
<gene>
    <name evidence="8" type="ORF">HNQ50_000702</name>
</gene>
<dbReference type="PROSITE" id="PS50111">
    <property type="entry name" value="CHEMOTAXIS_TRANSDUC_2"/>
    <property type="match status" value="1"/>
</dbReference>
<dbReference type="InterPro" id="IPR004089">
    <property type="entry name" value="MCPsignal_dom"/>
</dbReference>
<accession>A0A840RCE3</accession>
<comment type="similarity">
    <text evidence="3">Belongs to the methyl-accepting chemotaxis (MCP) protein family.</text>
</comment>
<feature type="domain" description="Methyl-accepting transducer" evidence="6">
    <location>
        <begin position="407"/>
        <end position="643"/>
    </location>
</feature>
<name>A0A840RCE3_9NEIS</name>
<evidence type="ECO:0000313" key="9">
    <source>
        <dbReference type="Proteomes" id="UP000543030"/>
    </source>
</evidence>
<sequence>MFAIHRRPLVTQFLMLGSVVCIVVFGALVVFTSISVQQTARSIAESNLNTQLVLVKDMFQLAYRDAQTRSKGLLDQFERQMGADMVVTGEKTEAGLPVVKAGDKVLDGDIAFLNQFKEHTGAEPAIVAKNEAGAYVRINTLLKDPAGKSMLGTVIKSDDPIAQTISAGGTFVGMVIRNGRYYMTNAVPIKNSAGQIAGWVQTRTDLTPEISTLKQMLSGLKVGESGYVYAVMPTGDAGIARFVIHPRYEGKLVTETNGGQHNDMYQQMITEKEGLVHYTLANPAHGGAVEDKMAAFAQIPDWNWIVASGSFTEEFTGHSTQLRNRLIVVCLVLALITLGLLYLGLKRQLGPLAKVVHAIERFGKGDLTARIGQTQTGQSENEMDRIGVQFNQAAESLQKLMNDVRFTAGEVDQATGEFDNAISRIATDSRQQSESASSMAATVEQITVSITHIADHANDAASTARDAQGSSHAGTNVVGRMEQQMHTLSDASRQAADRIAGLGERSSEISGIVRVIREIADQTNLLALNAAIEAARAGDAGRGFAVVADEVRKLAERTGSATQEISTLIGAMVSDTQAVASEIVAVSVQMKNGVELAGETGSALTTISEHTERTAGIVNDIAHATREQSSASAALAHNVESVAQTAQSNATLVESNRAAARQLREQAQTLRSKLAQFQM</sequence>
<dbReference type="PROSITE" id="PS50885">
    <property type="entry name" value="HAMP"/>
    <property type="match status" value="1"/>
</dbReference>
<dbReference type="FunFam" id="1.10.287.950:FF:000001">
    <property type="entry name" value="Methyl-accepting chemotaxis sensory transducer"/>
    <property type="match status" value="1"/>
</dbReference>
<feature type="domain" description="HAMP" evidence="7">
    <location>
        <begin position="346"/>
        <end position="402"/>
    </location>
</feature>
<comment type="caution">
    <text evidence="8">The sequence shown here is derived from an EMBL/GenBank/DDBJ whole genome shotgun (WGS) entry which is preliminary data.</text>
</comment>
<reference evidence="8 9" key="1">
    <citation type="submission" date="2020-08" db="EMBL/GenBank/DDBJ databases">
        <title>Genomic Encyclopedia of Type Strains, Phase IV (KMG-IV): sequencing the most valuable type-strain genomes for metagenomic binning, comparative biology and taxonomic classification.</title>
        <authorList>
            <person name="Goeker M."/>
        </authorList>
    </citation>
    <scope>NUCLEOTIDE SEQUENCE [LARGE SCALE GENOMIC DNA]</scope>
    <source>
        <strain evidence="8 9">DSM 18233</strain>
    </source>
</reference>
<dbReference type="EMBL" id="JACHHN010000001">
    <property type="protein sequence ID" value="MBB5189992.1"/>
    <property type="molecule type" value="Genomic_DNA"/>
</dbReference>
<evidence type="ECO:0000256" key="3">
    <source>
        <dbReference type="ARBA" id="ARBA00029447"/>
    </source>
</evidence>
<protein>
    <submittedName>
        <fullName evidence="8">Methyl-accepting chemotaxis protein</fullName>
    </submittedName>
</protein>
<keyword evidence="5" id="KW-0472">Membrane</keyword>
<dbReference type="SMART" id="SM00283">
    <property type="entry name" value="MA"/>
    <property type="match status" value="1"/>
</dbReference>
<dbReference type="PANTHER" id="PTHR32089">
    <property type="entry name" value="METHYL-ACCEPTING CHEMOTAXIS PROTEIN MCPB"/>
    <property type="match status" value="1"/>
</dbReference>
<evidence type="ECO:0000256" key="5">
    <source>
        <dbReference type="SAM" id="Phobius"/>
    </source>
</evidence>
<keyword evidence="9" id="KW-1185">Reference proteome</keyword>
<dbReference type="SUPFAM" id="SSF103190">
    <property type="entry name" value="Sensory domain-like"/>
    <property type="match status" value="1"/>
</dbReference>
<dbReference type="SMART" id="SM00304">
    <property type="entry name" value="HAMP"/>
    <property type="match status" value="1"/>
</dbReference>
<keyword evidence="5" id="KW-0812">Transmembrane</keyword>